<evidence type="ECO:0000256" key="1">
    <source>
        <dbReference type="SAM" id="SignalP"/>
    </source>
</evidence>
<gene>
    <name evidence="2" type="ORF">Dace_0007</name>
</gene>
<organism evidence="2 3">
    <name type="scientific">Desulfuromonas acetoxidans (strain DSM 684 / 11070)</name>
    <dbReference type="NCBI Taxonomy" id="281689"/>
    <lineage>
        <taxon>Bacteria</taxon>
        <taxon>Pseudomonadati</taxon>
        <taxon>Thermodesulfobacteriota</taxon>
        <taxon>Desulfuromonadia</taxon>
        <taxon>Desulfuromonadales</taxon>
        <taxon>Desulfuromonadaceae</taxon>
        <taxon>Desulfuromonas</taxon>
    </lineage>
</organism>
<evidence type="ECO:0000313" key="2">
    <source>
        <dbReference type="EMBL" id="EAT14171.1"/>
    </source>
</evidence>
<keyword evidence="1" id="KW-0732">Signal</keyword>
<name>Q1JVA3_DESA6</name>
<proteinExistence type="predicted"/>
<feature type="chain" id="PRO_5004192571" description="FG-GAP" evidence="1">
    <location>
        <begin position="24"/>
        <end position="484"/>
    </location>
</feature>
<reference evidence="2" key="1">
    <citation type="submission" date="2006-05" db="EMBL/GenBank/DDBJ databases">
        <title>Annotation of the draft genome assembly of Desulfuromonas acetoxidans DSM 684.</title>
        <authorList>
            <consortium name="US DOE Joint Genome Institute (JGI-ORNL)"/>
            <person name="Larimer F."/>
            <person name="Land M."/>
            <person name="Hauser L."/>
        </authorList>
    </citation>
    <scope>NUCLEOTIDE SEQUENCE [LARGE SCALE GENOMIC DNA]</scope>
    <source>
        <strain evidence="2">DSM 684</strain>
    </source>
</reference>
<dbReference type="AlphaFoldDB" id="Q1JVA3"/>
<feature type="signal peptide" evidence="1">
    <location>
        <begin position="1"/>
        <end position="23"/>
    </location>
</feature>
<reference evidence="2" key="2">
    <citation type="submission" date="2006-05" db="EMBL/GenBank/DDBJ databases">
        <title>Sequencing of the draft genome and assembly of Desulfuromonas acetoxidans DSM 684.</title>
        <authorList>
            <consortium name="US DOE Joint Genome Institute (JGI-PGF)"/>
            <person name="Copeland A."/>
            <person name="Lucas S."/>
            <person name="Lapidus A."/>
            <person name="Barry K."/>
            <person name="Detter J.C."/>
            <person name="Glavina del Rio T."/>
            <person name="Hammon N."/>
            <person name="Israni S."/>
            <person name="Dalin E."/>
            <person name="Tice H."/>
            <person name="Bruce D."/>
            <person name="Pitluck S."/>
            <person name="Richardson P."/>
        </authorList>
    </citation>
    <scope>NUCLEOTIDE SEQUENCE [LARGE SCALE GENOMIC DNA]</scope>
    <source>
        <strain evidence="2">DSM 684</strain>
    </source>
</reference>
<dbReference type="Proteomes" id="UP000005695">
    <property type="component" value="Unassembled WGS sequence"/>
</dbReference>
<evidence type="ECO:0000313" key="3">
    <source>
        <dbReference type="Proteomes" id="UP000005695"/>
    </source>
</evidence>
<protein>
    <recommendedName>
        <fullName evidence="4">FG-GAP</fullName>
    </recommendedName>
</protein>
<dbReference type="EMBL" id="AAEW02000047">
    <property type="protein sequence ID" value="EAT14171.1"/>
    <property type="molecule type" value="Genomic_DNA"/>
</dbReference>
<comment type="caution">
    <text evidence="2">The sequence shown here is derived from an EMBL/GenBank/DDBJ whole genome shotgun (WGS) entry which is preliminary data.</text>
</comment>
<accession>Q1JVA3</accession>
<sequence>MKRGFRSIVLMVVFLGVSSLALASQWPQLTDRLEKWQGDKEVVMPEGVDLFADPALAPVVELLLEQGFAVLPEGPSEKGLTLEVRETAAGKRLLLKRGSDNAIVAMEKIGPALPVTATPEPVVLQTPRNTAAVHQVTPVSAPQPRVLSVQHPQPVMTPGELMFEIPGNPVQVVSWAAGDGVELYLLYHDRVQHFRSRGNYFEPLESFKPSVDVSRGLRLTCGDLNGDGQPEIGAVWSEDVHDVSEGTDSLLHSWVLSTVSLKPISADLKGYVDLADNQGRLQRRESYAAFAPEILPLQMKNGSVVVGSSPLQTTSHLLYGTVAWPNSEQSLVWNDDQRLMLQARSKHQRIPGTTLLTDFGDYQGPYVSIPLKNPEYRSGFSATDQVLAKEVVLARRLVKRHGAVYTLIRGRSKGLPLVGGASGADRLVRIEQSGRGLQAQYPFAAVDAFILDFAVYGDPAQAVLLLNEKEDGSGTAYLRFQSRL</sequence>
<keyword evidence="3" id="KW-1185">Reference proteome</keyword>
<evidence type="ECO:0008006" key="4">
    <source>
        <dbReference type="Google" id="ProtNLM"/>
    </source>
</evidence>
<dbReference type="RefSeq" id="WP_006003377.1">
    <property type="nucleotide sequence ID" value="NZ_AAEW02000047.1"/>
</dbReference>
<dbReference type="OrthoDB" id="5405417at2"/>